<comment type="similarity">
    <text evidence="2 24">Belongs to the bacterial diacylglycerol kinase family.</text>
</comment>
<comment type="catalytic activity">
    <reaction evidence="24">
        <text>a 1,2-diacyl-sn-glycerol + ATP = a 1,2-diacyl-sn-glycero-3-phosphate + ADP + H(+)</text>
        <dbReference type="Rhea" id="RHEA:10272"/>
        <dbReference type="ChEBI" id="CHEBI:15378"/>
        <dbReference type="ChEBI" id="CHEBI:17815"/>
        <dbReference type="ChEBI" id="CHEBI:30616"/>
        <dbReference type="ChEBI" id="CHEBI:58608"/>
        <dbReference type="ChEBI" id="CHEBI:456216"/>
        <dbReference type="EC" id="2.7.1.107"/>
    </reaction>
</comment>
<dbReference type="InterPro" id="IPR033718">
    <property type="entry name" value="DAGK_prok"/>
</dbReference>
<feature type="binding site" evidence="21">
    <location>
        <position position="10"/>
    </location>
    <ligand>
        <name>substrate</name>
    </ligand>
</feature>
<feature type="binding site" evidence="21">
    <location>
        <begin position="48"/>
        <end position="51"/>
    </location>
    <ligand>
        <name>substrate</name>
    </ligand>
</feature>
<dbReference type="InterPro" id="IPR000829">
    <property type="entry name" value="DAGK"/>
</dbReference>
<evidence type="ECO:0000256" key="11">
    <source>
        <dbReference type="ARBA" id="ARBA00022741"/>
    </source>
</evidence>
<feature type="binding site" evidence="22">
    <location>
        <begin position="95"/>
        <end position="96"/>
    </location>
    <ligand>
        <name>ATP</name>
        <dbReference type="ChEBI" id="CHEBI:30616"/>
    </ligand>
</feature>
<evidence type="ECO:0000256" key="24">
    <source>
        <dbReference type="RuleBase" id="RU363065"/>
    </source>
</evidence>
<evidence type="ECO:0000256" key="13">
    <source>
        <dbReference type="ARBA" id="ARBA00022840"/>
    </source>
</evidence>
<dbReference type="KEGG" id="ttu:TERTU_2873"/>
<keyword evidence="8 24" id="KW-0808">Transferase</keyword>
<dbReference type="PANTHER" id="PTHR34299">
    <property type="entry name" value="DIACYLGLYCEROL KINASE"/>
    <property type="match status" value="1"/>
</dbReference>
<evidence type="ECO:0000256" key="14">
    <source>
        <dbReference type="ARBA" id="ARBA00022842"/>
    </source>
</evidence>
<dbReference type="RefSeq" id="WP_015819807.1">
    <property type="nucleotide sequence ID" value="NC_012997.1"/>
</dbReference>
<dbReference type="STRING" id="377629.TERTU_2873"/>
<keyword evidence="10 23" id="KW-0479">Metal-binding</keyword>
<proteinExistence type="inferred from homology"/>
<evidence type="ECO:0000256" key="12">
    <source>
        <dbReference type="ARBA" id="ARBA00022777"/>
    </source>
</evidence>
<dbReference type="PANTHER" id="PTHR34299:SF1">
    <property type="entry name" value="DIACYLGLYCEROL KINASE"/>
    <property type="match status" value="1"/>
</dbReference>
<feature type="binding site" evidence="21">
    <location>
        <begin position="31"/>
        <end position="35"/>
    </location>
    <ligand>
        <name>substrate</name>
    </ligand>
</feature>
<evidence type="ECO:0000256" key="1">
    <source>
        <dbReference type="ARBA" id="ARBA00004429"/>
    </source>
</evidence>
<keyword evidence="14 23" id="KW-0460">Magnesium</keyword>
<dbReference type="GO" id="GO:0005886">
    <property type="term" value="C:plasma membrane"/>
    <property type="evidence" value="ECO:0007669"/>
    <property type="project" value="UniProtKB-SubCell"/>
</dbReference>
<feature type="binding site" evidence="21">
    <location>
        <position position="70"/>
    </location>
    <ligand>
        <name>substrate</name>
    </ligand>
</feature>
<evidence type="ECO:0000256" key="6">
    <source>
        <dbReference type="ARBA" id="ARBA00022516"/>
    </source>
</evidence>
<evidence type="ECO:0000256" key="3">
    <source>
        <dbReference type="ARBA" id="ARBA00012133"/>
    </source>
</evidence>
<feature type="binding site" evidence="23">
    <location>
        <position position="77"/>
    </location>
    <ligand>
        <name>a divalent metal cation</name>
        <dbReference type="ChEBI" id="CHEBI:60240"/>
    </ligand>
</feature>
<name>C5BN91_TERTT</name>
<keyword evidence="11 22" id="KW-0547">Nucleotide-binding</keyword>
<feature type="binding site" evidence="21">
    <location>
        <position position="99"/>
    </location>
    <ligand>
        <name>substrate</name>
    </ligand>
</feature>
<evidence type="ECO:0000256" key="23">
    <source>
        <dbReference type="PIRSR" id="PIRSR600829-4"/>
    </source>
</evidence>
<evidence type="ECO:0000256" key="7">
    <source>
        <dbReference type="ARBA" id="ARBA00022519"/>
    </source>
</evidence>
<keyword evidence="6" id="KW-0444">Lipid biosynthesis</keyword>
<organism evidence="25 26">
    <name type="scientific">Teredinibacter turnerae (strain ATCC 39867 / T7901)</name>
    <dbReference type="NCBI Taxonomy" id="377629"/>
    <lineage>
        <taxon>Bacteria</taxon>
        <taxon>Pseudomonadati</taxon>
        <taxon>Pseudomonadota</taxon>
        <taxon>Gammaproteobacteria</taxon>
        <taxon>Cellvibrionales</taxon>
        <taxon>Cellvibrionaceae</taxon>
        <taxon>Teredinibacter</taxon>
    </lineage>
</organism>
<keyword evidence="9 24" id="KW-0812">Transmembrane</keyword>
<feature type="binding site" evidence="23">
    <location>
        <position position="29"/>
    </location>
    <ligand>
        <name>a divalent metal cation</name>
        <dbReference type="ChEBI" id="CHEBI:60240"/>
    </ligand>
</feature>
<feature type="active site" description="Proton acceptor" evidence="20">
    <location>
        <position position="70"/>
    </location>
</feature>
<dbReference type="HOGENOM" id="CLU_112343_3_1_6"/>
<evidence type="ECO:0000256" key="22">
    <source>
        <dbReference type="PIRSR" id="PIRSR600829-3"/>
    </source>
</evidence>
<evidence type="ECO:0000256" key="17">
    <source>
        <dbReference type="ARBA" id="ARBA00023136"/>
    </source>
</evidence>
<dbReference type="GO" id="GO:0006654">
    <property type="term" value="P:phosphatidic acid biosynthetic process"/>
    <property type="evidence" value="ECO:0007669"/>
    <property type="project" value="InterPro"/>
</dbReference>
<keyword evidence="17 24" id="KW-0472">Membrane</keyword>
<dbReference type="AlphaFoldDB" id="C5BN91"/>
<feature type="transmembrane region" description="Helical" evidence="24">
    <location>
        <begin position="57"/>
        <end position="76"/>
    </location>
</feature>
<dbReference type="InterPro" id="IPR036945">
    <property type="entry name" value="DAGK_sf"/>
</dbReference>
<evidence type="ECO:0000256" key="18">
    <source>
        <dbReference type="ARBA" id="ARBA00023209"/>
    </source>
</evidence>
<evidence type="ECO:0000256" key="9">
    <source>
        <dbReference type="ARBA" id="ARBA00022692"/>
    </source>
</evidence>
<protein>
    <recommendedName>
        <fullName evidence="4 24">Diacylglycerol kinase</fullName>
        <ecNumber evidence="3 24">2.7.1.107</ecNumber>
    </recommendedName>
</protein>
<evidence type="ECO:0000256" key="19">
    <source>
        <dbReference type="ARBA" id="ARBA00023264"/>
    </source>
</evidence>
<reference evidence="25 26" key="1">
    <citation type="journal article" date="2009" name="PLoS ONE">
        <title>The complete genome of Teredinibacter turnerae T7901: an intracellular endosymbiont of marine wood-boring bivalves (shipworms).</title>
        <authorList>
            <person name="Yang J.C."/>
            <person name="Madupu R."/>
            <person name="Durkin A.S."/>
            <person name="Ekborg N.A."/>
            <person name="Pedamallu C.S."/>
            <person name="Hostetler J.B."/>
            <person name="Radune D."/>
            <person name="Toms B.S."/>
            <person name="Henrissat B."/>
            <person name="Coutinho P.M."/>
            <person name="Schwarz S."/>
            <person name="Field L."/>
            <person name="Trindade-Silva A.E."/>
            <person name="Soares C.A.G."/>
            <person name="Elshahawi S."/>
            <person name="Hanora A."/>
            <person name="Schmidt E.W."/>
            <person name="Haygood M.G."/>
            <person name="Posfai J."/>
            <person name="Benner J."/>
            <person name="Madinger C."/>
            <person name="Nove J."/>
            <person name="Anton B."/>
            <person name="Chaudhary K."/>
            <person name="Foster J."/>
            <person name="Holman A."/>
            <person name="Kumar S."/>
            <person name="Lessard P.A."/>
            <person name="Luyten Y.A."/>
            <person name="Slatko B."/>
            <person name="Wood N."/>
            <person name="Wu B."/>
            <person name="Teplitski M."/>
            <person name="Mougous J.D."/>
            <person name="Ward N."/>
            <person name="Eisen J.A."/>
            <person name="Badger J.H."/>
            <person name="Distel D.L."/>
        </authorList>
    </citation>
    <scope>NUCLEOTIDE SEQUENCE [LARGE SCALE GENOMIC DNA]</scope>
    <source>
        <strain evidence="26">ATCC 39867 / T7901</strain>
    </source>
</reference>
<keyword evidence="7 24" id="KW-0997">Cell inner membrane</keyword>
<evidence type="ECO:0000256" key="2">
    <source>
        <dbReference type="ARBA" id="ARBA00005967"/>
    </source>
</evidence>
<evidence type="ECO:0000313" key="25">
    <source>
        <dbReference type="EMBL" id="ACR13692.1"/>
    </source>
</evidence>
<keyword evidence="18" id="KW-0594">Phospholipid biosynthesis</keyword>
<keyword evidence="13 22" id="KW-0067">ATP-binding</keyword>
<dbReference type="OrthoDB" id="9796011at2"/>
<evidence type="ECO:0000256" key="4">
    <source>
        <dbReference type="ARBA" id="ARBA00017575"/>
    </source>
</evidence>
<evidence type="ECO:0000256" key="20">
    <source>
        <dbReference type="PIRSR" id="PIRSR600829-1"/>
    </source>
</evidence>
<feature type="binding site" evidence="21">
    <location>
        <position position="56"/>
    </location>
    <ligand>
        <name>substrate</name>
    </ligand>
</feature>
<comment type="subcellular location">
    <subcellularLocation>
        <location evidence="1 24">Cell inner membrane</location>
        <topology evidence="1 24">Multi-pass membrane protein</topology>
    </subcellularLocation>
</comment>
<keyword evidence="15 24" id="KW-1133">Transmembrane helix</keyword>
<feature type="transmembrane region" description="Helical" evidence="24">
    <location>
        <begin position="97"/>
        <end position="118"/>
    </location>
</feature>
<keyword evidence="12 24" id="KW-0418">Kinase</keyword>
<evidence type="ECO:0000256" key="5">
    <source>
        <dbReference type="ARBA" id="ARBA00022475"/>
    </source>
</evidence>
<dbReference type="EC" id="2.7.1.107" evidence="3 24"/>
<comment type="function">
    <text evidence="24">Catalyzes the ATP-dependent phosphorylation of sn-l,2-diacylglycerol (DAG) to phosphatidic acid. Involved in the recycling of diacylglycerol produced as a by-product during membrane-derived oligosaccharide (MDO) biosynthesis.</text>
</comment>
<accession>C5BN91</accession>
<keyword evidence="19 24" id="KW-1208">Phospholipid metabolism</keyword>
<comment type="caution">
    <text evidence="24">Lacks conserved residue(s) required for the propagation of feature annotation.</text>
</comment>
<dbReference type="GO" id="GO:0004143">
    <property type="term" value="F:ATP-dependent diacylglycerol kinase activity"/>
    <property type="evidence" value="ECO:0007669"/>
    <property type="project" value="UniProtKB-EC"/>
</dbReference>
<dbReference type="Proteomes" id="UP000009080">
    <property type="component" value="Chromosome"/>
</dbReference>
<feature type="binding site" evidence="22">
    <location>
        <position position="29"/>
    </location>
    <ligand>
        <name>ATP</name>
        <dbReference type="ChEBI" id="CHEBI:30616"/>
    </ligand>
</feature>
<keyword evidence="26" id="KW-1185">Reference proteome</keyword>
<dbReference type="eggNOG" id="COG0818">
    <property type="taxonomic scope" value="Bacteria"/>
</dbReference>
<feature type="binding site" evidence="22">
    <location>
        <position position="17"/>
    </location>
    <ligand>
        <name>ATP</name>
        <dbReference type="ChEBI" id="CHEBI:30616"/>
    </ligand>
</feature>
<dbReference type="EMBL" id="CP001614">
    <property type="protein sequence ID" value="ACR13692.1"/>
    <property type="molecule type" value="Genomic_DNA"/>
</dbReference>
<keyword evidence="16 24" id="KW-0443">Lipid metabolism</keyword>
<sequence>MIKKNRGFTRLVKASRYSYKGVVAAIRNEAAFRQELAAATVLLPIAFWLDVTKLERIVMIATVFVVLIVELLNSGIESVVDRVGYEHHELAGRAKDMGSAAVSLSLLLWLFVWAGILFF</sequence>
<evidence type="ECO:0000256" key="16">
    <source>
        <dbReference type="ARBA" id="ARBA00023098"/>
    </source>
</evidence>
<evidence type="ECO:0000256" key="8">
    <source>
        <dbReference type="ARBA" id="ARBA00022679"/>
    </source>
</evidence>
<comment type="cofactor">
    <cofactor evidence="23">
        <name>Mg(2+)</name>
        <dbReference type="ChEBI" id="CHEBI:18420"/>
    </cofactor>
    <text evidence="23">Mn(2+), Zn(2+), Cd(2+) and Co(2+) support activity to lesser extents.</text>
</comment>
<evidence type="ECO:0000256" key="15">
    <source>
        <dbReference type="ARBA" id="ARBA00022989"/>
    </source>
</evidence>
<dbReference type="Gene3D" id="1.10.287.3610">
    <property type="match status" value="1"/>
</dbReference>
<gene>
    <name evidence="25" type="ordered locus">TERTU_2873</name>
</gene>
<evidence type="ECO:0000256" key="21">
    <source>
        <dbReference type="PIRSR" id="PIRSR600829-2"/>
    </source>
</evidence>
<dbReference type="GO" id="GO:0005524">
    <property type="term" value="F:ATP binding"/>
    <property type="evidence" value="ECO:0007669"/>
    <property type="project" value="UniProtKB-KW"/>
</dbReference>
<evidence type="ECO:0000256" key="10">
    <source>
        <dbReference type="ARBA" id="ARBA00022723"/>
    </source>
</evidence>
<feature type="binding site" evidence="22">
    <location>
        <position position="77"/>
    </location>
    <ligand>
        <name>ATP</name>
        <dbReference type="ChEBI" id="CHEBI:30616"/>
    </ligand>
</feature>
<feature type="binding site" evidence="22">
    <location>
        <position position="10"/>
    </location>
    <ligand>
        <name>ATP</name>
        <dbReference type="ChEBI" id="CHEBI:30616"/>
    </ligand>
</feature>
<dbReference type="GO" id="GO:0046872">
    <property type="term" value="F:metal ion binding"/>
    <property type="evidence" value="ECO:0007669"/>
    <property type="project" value="UniProtKB-KW"/>
</dbReference>
<keyword evidence="5" id="KW-1003">Cell membrane</keyword>
<feature type="binding site" evidence="22">
    <location>
        <begin position="86"/>
        <end position="88"/>
    </location>
    <ligand>
        <name>ATP</name>
        <dbReference type="ChEBI" id="CHEBI:30616"/>
    </ligand>
</feature>
<evidence type="ECO:0000313" key="26">
    <source>
        <dbReference type="Proteomes" id="UP000009080"/>
    </source>
</evidence>
<dbReference type="Pfam" id="PF01219">
    <property type="entry name" value="DAGK_prokar"/>
    <property type="match status" value="1"/>
</dbReference>
<dbReference type="CDD" id="cd14264">
    <property type="entry name" value="DAGK_IM"/>
    <property type="match status" value="1"/>
</dbReference>